<proteinExistence type="predicted"/>
<dbReference type="Proteomes" id="UP000309340">
    <property type="component" value="Unassembled WGS sequence"/>
</dbReference>
<feature type="transmembrane region" description="Helical" evidence="8">
    <location>
        <begin position="12"/>
        <end position="34"/>
    </location>
</feature>
<evidence type="ECO:0000256" key="4">
    <source>
        <dbReference type="ARBA" id="ARBA00022989"/>
    </source>
</evidence>
<dbReference type="OrthoDB" id="10006946at2759"/>
<evidence type="ECO:0000256" key="7">
    <source>
        <dbReference type="ARBA" id="ARBA00023136"/>
    </source>
</evidence>
<sequence>MAAHALPTKSVSSYLIIPVLLILCAALSVGLTFAPCYSSLCVEKFFPYQARIHIAVYYTLLASTALFLTARVIWKPVRQLSATHLSTTIIPVADKRISVGGLLFGLWVAALTFGSIGYWYPAENVYWTARGEQAAWPQYMYRITWTGVTGHWCDIWIGLVLIPVGRRSVLGQVFGLHGSTLLFAHKTLAYSLCVGALIHGLIYYSFVAAWVTTVNSKIMYQFIPDNPTMTWREAGVKGPYSWFTLPSGAISGIVMIPVIVITSLPRLRRINYNTFYFIHVIFATGIIVLTCLHASTNFYFLLPGILLWVGDWLWRLRNALGYQKEVLVQSAGNGWYRIRLPQKIGADVEQGASPVRVDSPQDVLGTYYVNMPAVSRLQIHPFTAASVGHGGSAPVLLFQKGPERKKAKKRDREWTWKLGALVDSMNHEGPNPVAARVEGPYIPLVPELYAADHILAVVGGTGITGALSIANWWASRFSALPPEARSFRLVWSIRERATGKVQEVQELQALMREAPNMEFSTHVSSTEGRLNADDELRNFLVPKKGSRQGKAWVYVSGPEGLLASVETACVKQGKLLRTEKGATSEGGISALDWYVARWSL</sequence>
<keyword evidence="4 8" id="KW-1133">Transmembrane helix</keyword>
<dbReference type="InterPro" id="IPR039261">
    <property type="entry name" value="FNR_nucleotide-bd"/>
</dbReference>
<evidence type="ECO:0000256" key="3">
    <source>
        <dbReference type="ARBA" id="ARBA00022982"/>
    </source>
</evidence>
<evidence type="ECO:0000256" key="6">
    <source>
        <dbReference type="ARBA" id="ARBA00023065"/>
    </source>
</evidence>
<dbReference type="Gene3D" id="3.40.50.80">
    <property type="entry name" value="Nucleotide-binding domain of ferredoxin-NADP reductase (FNR) module"/>
    <property type="match status" value="1"/>
</dbReference>
<keyword evidence="2 8" id="KW-0812">Transmembrane</keyword>
<feature type="domain" description="Ferric reductase NAD binding" evidence="10">
    <location>
        <begin position="452"/>
        <end position="534"/>
    </location>
</feature>
<keyword evidence="6" id="KW-0406">Ion transport</keyword>
<keyword evidence="5" id="KW-0560">Oxidoreductase</keyword>
<evidence type="ECO:0000313" key="12">
    <source>
        <dbReference type="Proteomes" id="UP000309340"/>
    </source>
</evidence>
<keyword evidence="6" id="KW-0813">Transport</keyword>
<dbReference type="PANTHER" id="PTHR11972:SF69">
    <property type="entry name" value="FERRIC REDUCTION OXIDASE 6-RELATED"/>
    <property type="match status" value="1"/>
</dbReference>
<name>A0A4U0Y5N4_9PEZI</name>
<dbReference type="Pfam" id="PF08030">
    <property type="entry name" value="NAD_binding_6"/>
    <property type="match status" value="1"/>
</dbReference>
<keyword evidence="7 8" id="KW-0472">Membrane</keyword>
<evidence type="ECO:0000313" key="11">
    <source>
        <dbReference type="EMBL" id="TKA83918.1"/>
    </source>
</evidence>
<reference evidence="11 12" key="1">
    <citation type="submission" date="2017-03" db="EMBL/GenBank/DDBJ databases">
        <title>Genomes of endolithic fungi from Antarctica.</title>
        <authorList>
            <person name="Coleine C."/>
            <person name="Masonjones S."/>
            <person name="Stajich J.E."/>
        </authorList>
    </citation>
    <scope>NUCLEOTIDE SEQUENCE [LARGE SCALE GENOMIC DNA]</scope>
    <source>
        <strain evidence="11 12">CCFEE 5184</strain>
    </source>
</reference>
<dbReference type="GO" id="GO:0016491">
    <property type="term" value="F:oxidoreductase activity"/>
    <property type="evidence" value="ECO:0007669"/>
    <property type="project" value="UniProtKB-KW"/>
</dbReference>
<keyword evidence="3" id="KW-0249">Electron transport</keyword>
<feature type="domain" description="Ferric oxidoreductase" evidence="9">
    <location>
        <begin position="153"/>
        <end position="289"/>
    </location>
</feature>
<dbReference type="STRING" id="329884.A0A4U0Y5N4"/>
<dbReference type="InterPro" id="IPR013130">
    <property type="entry name" value="Fe3_Rdtase_TM_dom"/>
</dbReference>
<evidence type="ECO:0000256" key="5">
    <source>
        <dbReference type="ARBA" id="ARBA00023002"/>
    </source>
</evidence>
<evidence type="ECO:0000259" key="10">
    <source>
        <dbReference type="Pfam" id="PF08030"/>
    </source>
</evidence>
<evidence type="ECO:0000256" key="8">
    <source>
        <dbReference type="SAM" id="Phobius"/>
    </source>
</evidence>
<dbReference type="InterPro" id="IPR050369">
    <property type="entry name" value="RBOH/FRE"/>
</dbReference>
<feature type="transmembrane region" description="Helical" evidence="8">
    <location>
        <begin position="188"/>
        <end position="211"/>
    </location>
</feature>
<comment type="subcellular location">
    <subcellularLocation>
        <location evidence="1">Membrane</location>
        <topology evidence="1">Multi-pass membrane protein</topology>
    </subcellularLocation>
</comment>
<dbReference type="AlphaFoldDB" id="A0A4U0Y5N4"/>
<dbReference type="PANTHER" id="PTHR11972">
    <property type="entry name" value="NADPH OXIDASE"/>
    <property type="match status" value="1"/>
</dbReference>
<dbReference type="CDD" id="cd06186">
    <property type="entry name" value="NOX_Duox_like_FAD_NADP"/>
    <property type="match status" value="1"/>
</dbReference>
<feature type="transmembrane region" description="Helical" evidence="8">
    <location>
        <begin position="99"/>
        <end position="120"/>
    </location>
</feature>
<dbReference type="EMBL" id="NAJQ01000001">
    <property type="protein sequence ID" value="TKA83918.1"/>
    <property type="molecule type" value="Genomic_DNA"/>
</dbReference>
<dbReference type="GO" id="GO:0006811">
    <property type="term" value="P:monoatomic ion transport"/>
    <property type="evidence" value="ECO:0007669"/>
    <property type="project" value="UniProtKB-KW"/>
</dbReference>
<feature type="transmembrane region" description="Helical" evidence="8">
    <location>
        <begin position="240"/>
        <end position="262"/>
    </location>
</feature>
<organism evidence="11 12">
    <name type="scientific">Friedmanniomyces simplex</name>
    <dbReference type="NCBI Taxonomy" id="329884"/>
    <lineage>
        <taxon>Eukaryota</taxon>
        <taxon>Fungi</taxon>
        <taxon>Dikarya</taxon>
        <taxon>Ascomycota</taxon>
        <taxon>Pezizomycotina</taxon>
        <taxon>Dothideomycetes</taxon>
        <taxon>Dothideomycetidae</taxon>
        <taxon>Mycosphaerellales</taxon>
        <taxon>Teratosphaeriaceae</taxon>
        <taxon>Friedmanniomyces</taxon>
    </lineage>
</organism>
<evidence type="ECO:0000256" key="1">
    <source>
        <dbReference type="ARBA" id="ARBA00004141"/>
    </source>
</evidence>
<dbReference type="Pfam" id="PF01794">
    <property type="entry name" value="Ferric_reduct"/>
    <property type="match status" value="1"/>
</dbReference>
<feature type="transmembrane region" description="Helical" evidence="8">
    <location>
        <begin position="54"/>
        <end position="74"/>
    </location>
</feature>
<protein>
    <submittedName>
        <fullName evidence="11">Uncharacterized protein</fullName>
    </submittedName>
</protein>
<evidence type="ECO:0000256" key="2">
    <source>
        <dbReference type="ARBA" id="ARBA00022692"/>
    </source>
</evidence>
<feature type="transmembrane region" description="Helical" evidence="8">
    <location>
        <begin position="274"/>
        <end position="292"/>
    </location>
</feature>
<dbReference type="SUPFAM" id="SSF52343">
    <property type="entry name" value="Ferredoxin reductase-like, C-terminal NADP-linked domain"/>
    <property type="match status" value="1"/>
</dbReference>
<gene>
    <name evidence="11" type="ORF">B0A55_00228</name>
</gene>
<keyword evidence="12" id="KW-1185">Reference proteome</keyword>
<comment type="caution">
    <text evidence="11">The sequence shown here is derived from an EMBL/GenBank/DDBJ whole genome shotgun (WGS) entry which is preliminary data.</text>
</comment>
<dbReference type="GO" id="GO:0005886">
    <property type="term" value="C:plasma membrane"/>
    <property type="evidence" value="ECO:0007669"/>
    <property type="project" value="TreeGrafter"/>
</dbReference>
<feature type="transmembrane region" description="Helical" evidence="8">
    <location>
        <begin position="140"/>
        <end position="162"/>
    </location>
</feature>
<accession>A0A4U0Y5N4</accession>
<dbReference type="InterPro" id="IPR013121">
    <property type="entry name" value="Fe_red_NAD-bd_6"/>
</dbReference>
<evidence type="ECO:0000259" key="9">
    <source>
        <dbReference type="Pfam" id="PF01794"/>
    </source>
</evidence>